<keyword evidence="1" id="KW-0472">Membrane</keyword>
<protein>
    <submittedName>
        <fullName evidence="2">Uncharacterized protein</fullName>
    </submittedName>
</protein>
<sequence length="159" mass="18963">MCIDVVSETEMTRRRVNSSGESDRNSVTSRYLFSEIDWFSLYINLEEANLLIQFYARLSGNSLFVRLFIHVHREKEKQGIYIYKKTVFEKEIKGKRAKNIFILLSYIRRCSKKLVNGKVVFFFFFFFFFVDIKGINVPSILQSIIFFQQFGDRFRVTRG</sequence>
<keyword evidence="1" id="KW-0812">Transmembrane</keyword>
<evidence type="ECO:0000313" key="2">
    <source>
        <dbReference type="EMBL" id="CAL7935334.1"/>
    </source>
</evidence>
<organism evidence="2 3">
    <name type="scientific">Xylocopa violacea</name>
    <name type="common">Violet carpenter bee</name>
    <name type="synonym">Apis violacea</name>
    <dbReference type="NCBI Taxonomy" id="135666"/>
    <lineage>
        <taxon>Eukaryota</taxon>
        <taxon>Metazoa</taxon>
        <taxon>Ecdysozoa</taxon>
        <taxon>Arthropoda</taxon>
        <taxon>Hexapoda</taxon>
        <taxon>Insecta</taxon>
        <taxon>Pterygota</taxon>
        <taxon>Neoptera</taxon>
        <taxon>Endopterygota</taxon>
        <taxon>Hymenoptera</taxon>
        <taxon>Apocrita</taxon>
        <taxon>Aculeata</taxon>
        <taxon>Apoidea</taxon>
        <taxon>Anthophila</taxon>
        <taxon>Apidae</taxon>
        <taxon>Xylocopa</taxon>
        <taxon>Xylocopa</taxon>
    </lineage>
</organism>
<evidence type="ECO:0000313" key="3">
    <source>
        <dbReference type="Proteomes" id="UP001642520"/>
    </source>
</evidence>
<comment type="caution">
    <text evidence="2">The sequence shown here is derived from an EMBL/GenBank/DDBJ whole genome shotgun (WGS) entry which is preliminary data.</text>
</comment>
<reference evidence="2 3" key="1">
    <citation type="submission" date="2024-08" db="EMBL/GenBank/DDBJ databases">
        <authorList>
            <person name="Will J Nash"/>
            <person name="Angela Man"/>
            <person name="Seanna McTaggart"/>
            <person name="Kendall Baker"/>
            <person name="Tom Barker"/>
            <person name="Leah Catchpole"/>
            <person name="Alex Durrant"/>
            <person name="Karim Gharbi"/>
            <person name="Naomi Irish"/>
            <person name="Gemy Kaithakottil"/>
            <person name="Debby Ku"/>
            <person name="Aaliyah Providence"/>
            <person name="Felix Shaw"/>
            <person name="David Swarbreck"/>
            <person name="Chris Watkins"/>
            <person name="Ann M. McCartney"/>
            <person name="Giulio Formenti"/>
            <person name="Alice Mouton"/>
            <person name="Noel Vella"/>
            <person name="Bjorn M von Reumont"/>
            <person name="Adriana Vella"/>
            <person name="Wilfried Haerty"/>
        </authorList>
    </citation>
    <scope>NUCLEOTIDE SEQUENCE [LARGE SCALE GENOMIC DNA]</scope>
</reference>
<gene>
    <name evidence="2" type="ORF">XYLVIOL_LOCUS1528</name>
</gene>
<keyword evidence="3" id="KW-1185">Reference proteome</keyword>
<dbReference type="Proteomes" id="UP001642520">
    <property type="component" value="Unassembled WGS sequence"/>
</dbReference>
<accession>A0ABP1N2Z0</accession>
<proteinExistence type="predicted"/>
<evidence type="ECO:0000256" key="1">
    <source>
        <dbReference type="SAM" id="Phobius"/>
    </source>
</evidence>
<dbReference type="EMBL" id="CAXAJV020001283">
    <property type="protein sequence ID" value="CAL7935334.1"/>
    <property type="molecule type" value="Genomic_DNA"/>
</dbReference>
<feature type="transmembrane region" description="Helical" evidence="1">
    <location>
        <begin position="114"/>
        <end position="132"/>
    </location>
</feature>
<keyword evidence="1" id="KW-1133">Transmembrane helix</keyword>
<name>A0ABP1N2Z0_XYLVO</name>